<dbReference type="InterPro" id="IPR003439">
    <property type="entry name" value="ABC_transporter-like_ATP-bd"/>
</dbReference>
<keyword evidence="7 9" id="KW-0472">Membrane</keyword>
<dbReference type="GO" id="GO:0042632">
    <property type="term" value="P:cholesterol homeostasis"/>
    <property type="evidence" value="ECO:0007669"/>
    <property type="project" value="TreeGrafter"/>
</dbReference>
<keyword evidence="12" id="KW-1185">Reference proteome</keyword>
<dbReference type="GO" id="GO:0016887">
    <property type="term" value="F:ATP hydrolysis activity"/>
    <property type="evidence" value="ECO:0007669"/>
    <property type="project" value="InterPro"/>
</dbReference>
<dbReference type="PROSITE" id="PS50893">
    <property type="entry name" value="ABC_TRANSPORTER_2"/>
    <property type="match status" value="1"/>
</dbReference>
<name>A0A0D2UKU9_CAPO3</name>
<feature type="transmembrane region" description="Helical" evidence="9">
    <location>
        <begin position="716"/>
        <end position="734"/>
    </location>
</feature>
<feature type="transmembrane region" description="Helical" evidence="9">
    <location>
        <begin position="541"/>
        <end position="564"/>
    </location>
</feature>
<feature type="transmembrane region" description="Helical" evidence="9">
    <location>
        <begin position="609"/>
        <end position="629"/>
    </location>
</feature>
<evidence type="ECO:0000256" key="9">
    <source>
        <dbReference type="SAM" id="Phobius"/>
    </source>
</evidence>
<dbReference type="Gene3D" id="3.40.50.300">
    <property type="entry name" value="P-loop containing nucleotide triphosphate hydrolases"/>
    <property type="match status" value="1"/>
</dbReference>
<evidence type="ECO:0000256" key="2">
    <source>
        <dbReference type="ARBA" id="ARBA00022448"/>
    </source>
</evidence>
<evidence type="ECO:0000256" key="1">
    <source>
        <dbReference type="ARBA" id="ARBA00004141"/>
    </source>
</evidence>
<dbReference type="PROSITE" id="PS00211">
    <property type="entry name" value="ABC_TRANSPORTER_1"/>
    <property type="match status" value="1"/>
</dbReference>
<dbReference type="OrthoDB" id="66620at2759"/>
<dbReference type="GO" id="GO:0005524">
    <property type="term" value="F:ATP binding"/>
    <property type="evidence" value="ECO:0007669"/>
    <property type="project" value="UniProtKB-KW"/>
</dbReference>
<feature type="transmembrane region" description="Helical" evidence="9">
    <location>
        <begin position="468"/>
        <end position="489"/>
    </location>
</feature>
<evidence type="ECO:0000313" key="11">
    <source>
        <dbReference type="EMBL" id="KJE95696.1"/>
    </source>
</evidence>
<evidence type="ECO:0000256" key="7">
    <source>
        <dbReference type="ARBA" id="ARBA00023136"/>
    </source>
</evidence>
<keyword evidence="5" id="KW-0067">ATP-binding</keyword>
<dbReference type="Pfam" id="PF01061">
    <property type="entry name" value="ABC2_membrane"/>
    <property type="match status" value="1"/>
</dbReference>
<feature type="region of interest" description="Disordered" evidence="8">
    <location>
        <begin position="89"/>
        <end position="117"/>
    </location>
</feature>
<dbReference type="InterPro" id="IPR050352">
    <property type="entry name" value="ABCG_transporters"/>
</dbReference>
<feature type="compositionally biased region" description="Low complexity" evidence="8">
    <location>
        <begin position="94"/>
        <end position="103"/>
    </location>
</feature>
<dbReference type="OMA" id="FIINPAT"/>
<dbReference type="STRING" id="595528.A0A0D2UKU9"/>
<dbReference type="InterPro" id="IPR027417">
    <property type="entry name" value="P-loop_NTPase"/>
</dbReference>
<dbReference type="GO" id="GO:0033344">
    <property type="term" value="P:cholesterol efflux"/>
    <property type="evidence" value="ECO:0007669"/>
    <property type="project" value="TreeGrafter"/>
</dbReference>
<dbReference type="CDD" id="cd03234">
    <property type="entry name" value="ABCG_White"/>
    <property type="match status" value="1"/>
</dbReference>
<dbReference type="PhylomeDB" id="A0A0D2UKU9"/>
<dbReference type="SUPFAM" id="SSF52540">
    <property type="entry name" value="P-loop containing nucleoside triphosphate hydrolases"/>
    <property type="match status" value="1"/>
</dbReference>
<feature type="transmembrane region" description="Helical" evidence="9">
    <location>
        <begin position="501"/>
        <end position="520"/>
    </location>
</feature>
<keyword evidence="6 9" id="KW-1133">Transmembrane helix</keyword>
<dbReference type="AlphaFoldDB" id="A0A0D2UKU9"/>
<proteinExistence type="predicted"/>
<dbReference type="InterPro" id="IPR003593">
    <property type="entry name" value="AAA+_ATPase"/>
</dbReference>
<evidence type="ECO:0000259" key="10">
    <source>
        <dbReference type="PROSITE" id="PS50893"/>
    </source>
</evidence>
<dbReference type="PANTHER" id="PTHR48041:SF71">
    <property type="entry name" value="ATP-BINDING CASSETTE SUB-FAMILY G MEMBER 8"/>
    <property type="match status" value="1"/>
</dbReference>
<dbReference type="FunFam" id="3.40.50.300:FF:001473">
    <property type="entry name" value="ATP-binding cassette transporter"/>
    <property type="match status" value="1"/>
</dbReference>
<feature type="region of interest" description="Disordered" evidence="8">
    <location>
        <begin position="1"/>
        <end position="26"/>
    </location>
</feature>
<evidence type="ECO:0000256" key="4">
    <source>
        <dbReference type="ARBA" id="ARBA00022741"/>
    </source>
</evidence>
<keyword evidence="2" id="KW-0813">Transport</keyword>
<dbReference type="Proteomes" id="UP000008743">
    <property type="component" value="Unassembled WGS sequence"/>
</dbReference>
<dbReference type="eggNOG" id="KOG0061">
    <property type="taxonomic scope" value="Eukaryota"/>
</dbReference>
<accession>A0A0D2UKU9</accession>
<dbReference type="InterPro" id="IPR017871">
    <property type="entry name" value="ABC_transporter-like_CS"/>
</dbReference>
<dbReference type="GO" id="GO:0120020">
    <property type="term" value="F:cholesterol transfer activity"/>
    <property type="evidence" value="ECO:0007669"/>
    <property type="project" value="TreeGrafter"/>
</dbReference>
<gene>
    <name evidence="11" type="ORF">CAOG_006121</name>
</gene>
<dbReference type="Pfam" id="PF19055">
    <property type="entry name" value="ABC2_membrane_7"/>
    <property type="match status" value="1"/>
</dbReference>
<evidence type="ECO:0000256" key="8">
    <source>
        <dbReference type="SAM" id="MobiDB-lite"/>
    </source>
</evidence>
<dbReference type="GO" id="GO:0005886">
    <property type="term" value="C:plasma membrane"/>
    <property type="evidence" value="ECO:0007669"/>
    <property type="project" value="TreeGrafter"/>
</dbReference>
<dbReference type="SMART" id="SM00382">
    <property type="entry name" value="AAA"/>
    <property type="match status" value="1"/>
</dbReference>
<keyword evidence="4" id="KW-0547">Nucleotide-binding</keyword>
<feature type="transmembrane region" description="Helical" evidence="9">
    <location>
        <begin position="576"/>
        <end position="597"/>
    </location>
</feature>
<dbReference type="GO" id="GO:0043235">
    <property type="term" value="C:receptor complex"/>
    <property type="evidence" value="ECO:0007669"/>
    <property type="project" value="TreeGrafter"/>
</dbReference>
<evidence type="ECO:0000256" key="6">
    <source>
        <dbReference type="ARBA" id="ARBA00022989"/>
    </source>
</evidence>
<dbReference type="GO" id="GO:0140359">
    <property type="term" value="F:ABC-type transporter activity"/>
    <property type="evidence" value="ECO:0007669"/>
    <property type="project" value="InterPro"/>
</dbReference>
<dbReference type="InterPro" id="IPR013525">
    <property type="entry name" value="ABC2_TM"/>
</dbReference>
<dbReference type="Pfam" id="PF00005">
    <property type="entry name" value="ABC_tran"/>
    <property type="match status" value="1"/>
</dbReference>
<comment type="subcellular location">
    <subcellularLocation>
        <location evidence="1">Membrane</location>
        <topology evidence="1">Multi-pass membrane protein</topology>
    </subcellularLocation>
</comment>
<reference evidence="12" key="1">
    <citation type="submission" date="2011-02" db="EMBL/GenBank/DDBJ databases">
        <title>The Genome Sequence of Capsaspora owczarzaki ATCC 30864.</title>
        <authorList>
            <person name="Russ C."/>
            <person name="Cuomo C."/>
            <person name="Burger G."/>
            <person name="Gray M.W."/>
            <person name="Holland P.W.H."/>
            <person name="King N."/>
            <person name="Lang F.B.F."/>
            <person name="Roger A.J."/>
            <person name="Ruiz-Trillo I."/>
            <person name="Young S.K."/>
            <person name="Zeng Q."/>
            <person name="Gargeya S."/>
            <person name="Alvarado L."/>
            <person name="Berlin A."/>
            <person name="Chapman S.B."/>
            <person name="Chen Z."/>
            <person name="Freedman E."/>
            <person name="Gellesch M."/>
            <person name="Goldberg J."/>
            <person name="Griggs A."/>
            <person name="Gujja S."/>
            <person name="Heilman E."/>
            <person name="Heiman D."/>
            <person name="Howarth C."/>
            <person name="Mehta T."/>
            <person name="Neiman D."/>
            <person name="Pearson M."/>
            <person name="Roberts A."/>
            <person name="Saif S."/>
            <person name="Shea T."/>
            <person name="Shenoy N."/>
            <person name="Sisk P."/>
            <person name="Stolte C."/>
            <person name="Sykes S."/>
            <person name="White J."/>
            <person name="Yandava C."/>
            <person name="Haas B."/>
            <person name="Nusbaum C."/>
            <person name="Birren B."/>
        </authorList>
    </citation>
    <scope>NUCLEOTIDE SEQUENCE</scope>
    <source>
        <strain evidence="12">ATCC 30864</strain>
    </source>
</reference>
<feature type="compositionally biased region" description="Polar residues" evidence="8">
    <location>
        <begin position="104"/>
        <end position="114"/>
    </location>
</feature>
<protein>
    <recommendedName>
        <fullName evidence="10">ABC transporter domain-containing protein</fullName>
    </recommendedName>
</protein>
<evidence type="ECO:0000256" key="3">
    <source>
        <dbReference type="ARBA" id="ARBA00022692"/>
    </source>
</evidence>
<sequence>MDVKGHHQSLHDQLVAARQERSWQTSPAAVVAPASDHRADLRQVPTTSGQHLAAHAHAHGGVVAQSLVIRNLSFHVPRPQPKSLIPAFLKPKKASTADTSAATNEPSQGSSDQQRLLEAPTARPADEITILNDISLTVKAGQVLAILGSSGSGKTSLLDVLACRSPKDGRIEGQVLLNDRPMTAAAMRDVAGYVVQDDRLLPNLTVHETLMYVALLRLPPSMSHEQRMARVTSVIAELGLRSVSNTRIGGGHIRGVSGGERRRVSIAVQLLTDPYLLILDEPTTGLDSFSAANIVSVLSQLAAANRTVLFTIHQPRSDVFDLFDRILLLSKGRTMYCGPSKHMVSWFKAQGHECPKFSNPCDFSLDLATVDYRTHDAEKESMQRVLSLSKAFEERSRDFFAAVDPNELENWKHGARAGQSGELNSVMAINDGPVLAVSKPRQRISRARQMYILYLRASRNILQGTGQLAGELVSTLFMAFLLGCIFYKLGDDQISVRDRFGLFYIACSLFPFMVILDTIAKFDSERASFYNERQDGMYDLLPYYLAKVLAELPFNVFFSVVYLIPIYFMANLKSDAASFFIFGSVLFLVVYCSRSLAMVMAAAFPVFQAACFAANLVFTLFILSSGFLINLDTIWAGVSWFAHVSYIRLGFEALSITEFSGMNFTCANVSTSVVDPVFLSSEVNLGQNGSASCPIPNGKAALESFALTDATFAQSVYALVILVVGFRTLAYGFLRFVHQKPRDK</sequence>
<evidence type="ECO:0000313" key="12">
    <source>
        <dbReference type="Proteomes" id="UP000008743"/>
    </source>
</evidence>
<dbReference type="InterPro" id="IPR043926">
    <property type="entry name" value="ABCG_dom"/>
</dbReference>
<keyword evidence="3 9" id="KW-0812">Transmembrane</keyword>
<dbReference type="InParanoid" id="A0A0D2UKU9"/>
<evidence type="ECO:0000256" key="5">
    <source>
        <dbReference type="ARBA" id="ARBA00022840"/>
    </source>
</evidence>
<dbReference type="RefSeq" id="XP_004345711.1">
    <property type="nucleotide sequence ID" value="XM_004345661.2"/>
</dbReference>
<organism evidence="11 12">
    <name type="scientific">Capsaspora owczarzaki (strain ATCC 30864)</name>
    <dbReference type="NCBI Taxonomy" id="595528"/>
    <lineage>
        <taxon>Eukaryota</taxon>
        <taxon>Filasterea</taxon>
        <taxon>Capsaspora</taxon>
    </lineage>
</organism>
<feature type="domain" description="ABC transporter" evidence="10">
    <location>
        <begin position="114"/>
        <end position="356"/>
    </location>
</feature>
<dbReference type="EMBL" id="KE346369">
    <property type="protein sequence ID" value="KJE95696.1"/>
    <property type="molecule type" value="Genomic_DNA"/>
</dbReference>
<dbReference type="PANTHER" id="PTHR48041">
    <property type="entry name" value="ABC TRANSPORTER G FAMILY MEMBER 28"/>
    <property type="match status" value="1"/>
</dbReference>